<dbReference type="Pfam" id="PF08977">
    <property type="entry name" value="BOFC_N"/>
    <property type="match status" value="1"/>
</dbReference>
<dbReference type="RefSeq" id="WP_367777853.1">
    <property type="nucleotide sequence ID" value="NZ_JBFMIA010000001.1"/>
</dbReference>
<proteinExistence type="predicted"/>
<gene>
    <name evidence="2" type="ORF">AB1471_01925</name>
</gene>
<dbReference type="EMBL" id="JBFMIA010000001">
    <property type="protein sequence ID" value="MEW9500554.1"/>
    <property type="molecule type" value="Genomic_DNA"/>
</dbReference>
<reference evidence="2 3" key="1">
    <citation type="journal article" date="1979" name="Int. J. Syst. Evol. Microbiol.">
        <title>Bacillus globisporus subsp. marinus subsp. nov.</title>
        <authorList>
            <person name="Liu H."/>
        </authorList>
    </citation>
    <scope>NUCLEOTIDE SEQUENCE [LARGE SCALE GENOMIC DNA]</scope>
    <source>
        <strain evidence="2 3">DSM 1297</strain>
    </source>
</reference>
<keyword evidence="3" id="KW-1185">Reference proteome</keyword>
<organism evidence="2 3">
    <name type="scientific">Jeotgalibacillus marinus</name>
    <dbReference type="NCBI Taxonomy" id="86667"/>
    <lineage>
        <taxon>Bacteria</taxon>
        <taxon>Bacillati</taxon>
        <taxon>Bacillota</taxon>
        <taxon>Bacilli</taxon>
        <taxon>Bacillales</taxon>
        <taxon>Caryophanaceae</taxon>
        <taxon>Jeotgalibacillus</taxon>
    </lineage>
</organism>
<evidence type="ECO:0000313" key="2">
    <source>
        <dbReference type="EMBL" id="MEW9500554.1"/>
    </source>
</evidence>
<dbReference type="InterPro" id="IPR015071">
    <property type="entry name" value="BOFC_N"/>
</dbReference>
<sequence>MNIQTRMTGKLIITFFMMTFILSPTITSNASDYHMIDITLETIYEDGEKAVEVRSEEVVAMEDLWGKYEMWHLVDMSEGKVIFRSQVKELSPLTTLSGYSKFSP</sequence>
<feature type="domain" description="Bypass-of-forespore C N-terminal" evidence="1">
    <location>
        <begin position="36"/>
        <end position="86"/>
    </location>
</feature>
<dbReference type="Gene3D" id="3.10.20.420">
    <property type="entry name" value="Bypass-of-forespore C, N-terminal domain"/>
    <property type="match status" value="1"/>
</dbReference>
<protein>
    <submittedName>
        <fullName evidence="2">BofC N-terminal domain-containing protein</fullName>
    </submittedName>
</protein>
<dbReference type="InterPro" id="IPR038118">
    <property type="entry name" value="BOFC_N_sf"/>
</dbReference>
<evidence type="ECO:0000313" key="3">
    <source>
        <dbReference type="Proteomes" id="UP001556040"/>
    </source>
</evidence>
<dbReference type="Proteomes" id="UP001556040">
    <property type="component" value="Unassembled WGS sequence"/>
</dbReference>
<evidence type="ECO:0000259" key="1">
    <source>
        <dbReference type="Pfam" id="PF08977"/>
    </source>
</evidence>
<accession>A0ABV3Q0R8</accession>
<comment type="caution">
    <text evidence="2">The sequence shown here is derived from an EMBL/GenBank/DDBJ whole genome shotgun (WGS) entry which is preliminary data.</text>
</comment>
<name>A0ABV3Q0R8_9BACL</name>